<dbReference type="AlphaFoldDB" id="G9YHA7"/>
<keyword evidence="4" id="KW-0554">One-carbon metabolism</keyword>
<dbReference type="InterPro" id="IPR043134">
    <property type="entry name" value="GTP-CH-I_N"/>
</dbReference>
<keyword evidence="5 7" id="KW-0378">Hydrolase</keyword>
<reference evidence="7 8" key="1">
    <citation type="submission" date="2011-08" db="EMBL/GenBank/DDBJ databases">
        <authorList>
            <person name="Weinstock G."/>
            <person name="Sodergren E."/>
            <person name="Clifton S."/>
            <person name="Fulton L."/>
            <person name="Fulton B."/>
            <person name="Courtney L."/>
            <person name="Fronick C."/>
            <person name="Harrison M."/>
            <person name="Strong C."/>
            <person name="Farmer C."/>
            <person name="Delahaunty K."/>
            <person name="Markovic C."/>
            <person name="Hall O."/>
            <person name="Minx P."/>
            <person name="Tomlinson C."/>
            <person name="Mitreva M."/>
            <person name="Hou S."/>
            <person name="Chen J."/>
            <person name="Wollam A."/>
            <person name="Pepin K.H."/>
            <person name="Johnson M."/>
            <person name="Bhonagiri V."/>
            <person name="Zhang X."/>
            <person name="Suruliraj S."/>
            <person name="Warren W."/>
            <person name="Chinwalla A."/>
            <person name="Mardis E.R."/>
            <person name="Wilson R.K."/>
        </authorList>
    </citation>
    <scope>NUCLEOTIDE SEQUENCE [LARGE SCALE GENOMIC DNA]</scope>
    <source>
        <strain evidence="7 8">F0357</strain>
    </source>
</reference>
<proteinExistence type="predicted"/>
<evidence type="ECO:0000256" key="3">
    <source>
        <dbReference type="ARBA" id="ARBA00012715"/>
    </source>
</evidence>
<dbReference type="NCBIfam" id="NF006826">
    <property type="entry name" value="PRK09347.1-3"/>
    <property type="match status" value="1"/>
</dbReference>
<evidence type="ECO:0000256" key="4">
    <source>
        <dbReference type="ARBA" id="ARBA00022563"/>
    </source>
</evidence>
<evidence type="ECO:0000313" key="7">
    <source>
        <dbReference type="EMBL" id="EHM41162.1"/>
    </source>
</evidence>
<sequence>MAERRKTDRAAAAAGIKQFLEAFGIDLTTERMEGTPDKVAAAFSIFFSGLEEDGLSFWGDSIETKTGGLVAVRRLTYYSICEHHLLPFFGTVSIAYLPKDGRIAGFGRFAEAVRIFSRRPQLQERMTEQICESVQRGLGALGVVVVVTGRHLCLTMRNTLSDRTDIVTVAATGALAEGTILYERALKILEADKRDRKTDNL</sequence>
<dbReference type="InterPro" id="IPR020602">
    <property type="entry name" value="GTP_CycHdrlase_I_dom"/>
</dbReference>
<evidence type="ECO:0000256" key="5">
    <source>
        <dbReference type="ARBA" id="ARBA00022801"/>
    </source>
</evidence>
<dbReference type="GO" id="GO:0005737">
    <property type="term" value="C:cytoplasm"/>
    <property type="evidence" value="ECO:0007669"/>
    <property type="project" value="TreeGrafter"/>
</dbReference>
<dbReference type="EC" id="3.5.4.16" evidence="3"/>
<accession>G9YHA7</accession>
<dbReference type="OrthoDB" id="9801207at2"/>
<dbReference type="InterPro" id="IPR043133">
    <property type="entry name" value="GTP-CH-I_C/QueF"/>
</dbReference>
<dbReference type="PANTHER" id="PTHR11109:SF7">
    <property type="entry name" value="GTP CYCLOHYDROLASE 1"/>
    <property type="match status" value="1"/>
</dbReference>
<dbReference type="RefSeq" id="WP_006790016.1">
    <property type="nucleotide sequence ID" value="NZ_JH417584.1"/>
</dbReference>
<dbReference type="Gene3D" id="1.10.286.10">
    <property type="match status" value="1"/>
</dbReference>
<dbReference type="eggNOG" id="COG0302">
    <property type="taxonomic scope" value="Bacteria"/>
</dbReference>
<comment type="catalytic activity">
    <reaction evidence="1">
        <text>GTP + H2O = 7,8-dihydroneopterin 3'-triphosphate + formate + H(+)</text>
        <dbReference type="Rhea" id="RHEA:17473"/>
        <dbReference type="ChEBI" id="CHEBI:15377"/>
        <dbReference type="ChEBI" id="CHEBI:15378"/>
        <dbReference type="ChEBI" id="CHEBI:15740"/>
        <dbReference type="ChEBI" id="CHEBI:37565"/>
        <dbReference type="ChEBI" id="CHEBI:58462"/>
        <dbReference type="EC" id="3.5.4.16"/>
    </reaction>
</comment>
<dbReference type="EMBL" id="AGCJ01000038">
    <property type="protein sequence ID" value="EHM41162.1"/>
    <property type="molecule type" value="Genomic_DNA"/>
</dbReference>
<evidence type="ECO:0000313" key="8">
    <source>
        <dbReference type="Proteomes" id="UP000005481"/>
    </source>
</evidence>
<dbReference type="SUPFAM" id="SSF55620">
    <property type="entry name" value="Tetrahydrobiopterin biosynthesis enzymes-like"/>
    <property type="match status" value="1"/>
</dbReference>
<gene>
    <name evidence="7" type="ORF">HMPREF0080_01034</name>
</gene>
<keyword evidence="8" id="KW-1185">Reference proteome</keyword>
<evidence type="ECO:0000256" key="2">
    <source>
        <dbReference type="ARBA" id="ARBA00005080"/>
    </source>
</evidence>
<dbReference type="Pfam" id="PF01227">
    <property type="entry name" value="GTP_cyclohydroI"/>
    <property type="match status" value="1"/>
</dbReference>
<organism evidence="7 8">
    <name type="scientific">Anaeroglobus geminatus F0357</name>
    <dbReference type="NCBI Taxonomy" id="861450"/>
    <lineage>
        <taxon>Bacteria</taxon>
        <taxon>Bacillati</taxon>
        <taxon>Bacillota</taxon>
        <taxon>Negativicutes</taxon>
        <taxon>Veillonellales</taxon>
        <taxon>Veillonellaceae</taxon>
        <taxon>Anaeroglobus</taxon>
    </lineage>
</organism>
<name>G9YHA7_9FIRM</name>
<dbReference type="STRING" id="861450.HMPREF0080_01034"/>
<protein>
    <recommendedName>
        <fullName evidence="3">GTP cyclohydrolase I</fullName>
        <ecNumber evidence="3">3.5.4.16</ecNumber>
    </recommendedName>
</protein>
<comment type="pathway">
    <text evidence="2">Cofactor biosynthesis; 7,8-dihydroneopterin triphosphate biosynthesis; 7,8-dihydroneopterin triphosphate from GTP: step 1/1.</text>
</comment>
<dbReference type="GO" id="GO:0046654">
    <property type="term" value="P:tetrahydrofolate biosynthetic process"/>
    <property type="evidence" value="ECO:0007669"/>
    <property type="project" value="InterPro"/>
</dbReference>
<dbReference type="PANTHER" id="PTHR11109">
    <property type="entry name" value="GTP CYCLOHYDROLASE I"/>
    <property type="match status" value="1"/>
</dbReference>
<dbReference type="InterPro" id="IPR018234">
    <property type="entry name" value="GTP_CycHdrlase_I_CS"/>
</dbReference>
<comment type="caution">
    <text evidence="7">The sequence shown here is derived from an EMBL/GenBank/DDBJ whole genome shotgun (WGS) entry which is preliminary data.</text>
</comment>
<dbReference type="PATRIC" id="fig|861450.3.peg.969"/>
<dbReference type="GO" id="GO:0003934">
    <property type="term" value="F:GTP cyclohydrolase I activity"/>
    <property type="evidence" value="ECO:0007669"/>
    <property type="project" value="UniProtKB-EC"/>
</dbReference>
<dbReference type="GO" id="GO:0005525">
    <property type="term" value="F:GTP binding"/>
    <property type="evidence" value="ECO:0007669"/>
    <property type="project" value="TreeGrafter"/>
</dbReference>
<dbReference type="Proteomes" id="UP000005481">
    <property type="component" value="Unassembled WGS sequence"/>
</dbReference>
<dbReference type="InterPro" id="IPR001474">
    <property type="entry name" value="GTP_CycHdrlase_I"/>
</dbReference>
<dbReference type="PROSITE" id="PS00860">
    <property type="entry name" value="GTP_CYCLOHYDROL_1_2"/>
    <property type="match status" value="1"/>
</dbReference>
<dbReference type="HOGENOM" id="CLU_049768_3_3_9"/>
<dbReference type="GO" id="GO:0008270">
    <property type="term" value="F:zinc ion binding"/>
    <property type="evidence" value="ECO:0007669"/>
    <property type="project" value="TreeGrafter"/>
</dbReference>
<evidence type="ECO:0000259" key="6">
    <source>
        <dbReference type="Pfam" id="PF01227"/>
    </source>
</evidence>
<dbReference type="GO" id="GO:0006730">
    <property type="term" value="P:one-carbon metabolic process"/>
    <property type="evidence" value="ECO:0007669"/>
    <property type="project" value="UniProtKB-KW"/>
</dbReference>
<dbReference type="UniPathway" id="UPA00848">
    <property type="reaction ID" value="UER00151"/>
</dbReference>
<evidence type="ECO:0000256" key="1">
    <source>
        <dbReference type="ARBA" id="ARBA00001052"/>
    </source>
</evidence>
<dbReference type="GO" id="GO:0006729">
    <property type="term" value="P:tetrahydrobiopterin biosynthetic process"/>
    <property type="evidence" value="ECO:0007669"/>
    <property type="project" value="TreeGrafter"/>
</dbReference>
<feature type="domain" description="GTP cyclohydrolase I" evidence="6">
    <location>
        <begin position="14"/>
        <end position="184"/>
    </location>
</feature>
<dbReference type="Gene3D" id="3.30.1130.10">
    <property type="match status" value="1"/>
</dbReference>